<dbReference type="Pfam" id="PF01594">
    <property type="entry name" value="AI-2E_transport"/>
    <property type="match status" value="1"/>
</dbReference>
<sequence length="383" mass="43099">MLDQLRKSKLFFWSLELLIIAAFIFILTNLNFLFEPIGTFFSTLFAPILIAGFFYYVLNPIVNILVKMRIKRLYAILLVFLLLFVIILFALVSIIPSLAKQLASLATNMPDFFAQVKTWVYHIAGLPIFRQVNLTSYIDKLNISYGKIIQQFLSGLSSRLGMIVSTVTSTTITIITVPFILFYMLRDSNRVIPSIRHFLPSKRRDELIQLLDQMNETLAHYISGQVIECLFVGTFTIIGYSLLGVRYAFLFGIIAGLTNLIPYIGPYLGLAPAVLVTVFSEPFKAILCCIVVIIIQQIDGNVIYPNVIGKSLKIHPLTIILILLVAGNLAGLLGIFLGVPFYAICRIVFIYLFNVVKTSRLEKVTSEFTGNENQLIGKKQSDE</sequence>
<feature type="transmembrane region" description="Helical" evidence="8">
    <location>
        <begin position="40"/>
        <end position="66"/>
    </location>
</feature>
<keyword evidence="6 8" id="KW-1133">Transmembrane helix</keyword>
<accession>A0A2Z5Y106</accession>
<feature type="transmembrane region" description="Helical" evidence="8">
    <location>
        <begin position="247"/>
        <end position="264"/>
    </location>
</feature>
<dbReference type="GO" id="GO:0005886">
    <property type="term" value="C:plasma membrane"/>
    <property type="evidence" value="ECO:0007669"/>
    <property type="project" value="UniProtKB-SubCell"/>
</dbReference>
<evidence type="ECO:0000256" key="5">
    <source>
        <dbReference type="ARBA" id="ARBA00022692"/>
    </source>
</evidence>
<evidence type="ECO:0000256" key="7">
    <source>
        <dbReference type="ARBA" id="ARBA00023136"/>
    </source>
</evidence>
<evidence type="ECO:0000256" key="3">
    <source>
        <dbReference type="ARBA" id="ARBA00022448"/>
    </source>
</evidence>
<comment type="subcellular location">
    <subcellularLocation>
        <location evidence="1">Cell membrane</location>
        <topology evidence="1">Multi-pass membrane protein</topology>
    </subcellularLocation>
</comment>
<evidence type="ECO:0000256" key="2">
    <source>
        <dbReference type="ARBA" id="ARBA00009773"/>
    </source>
</evidence>
<dbReference type="InterPro" id="IPR002549">
    <property type="entry name" value="AI-2E-like"/>
</dbReference>
<dbReference type="EMBL" id="AP018492">
    <property type="protein sequence ID" value="BBC60469.1"/>
    <property type="molecule type" value="Genomic_DNA"/>
</dbReference>
<keyword evidence="4" id="KW-1003">Cell membrane</keyword>
<feature type="transmembrane region" description="Helical" evidence="8">
    <location>
        <begin position="12"/>
        <end position="34"/>
    </location>
</feature>
<dbReference type="RefSeq" id="WP_013774599.1">
    <property type="nucleotide sequence ID" value="NZ_AP018492.1"/>
</dbReference>
<organism evidence="9 10">
    <name type="scientific">Melissococcus plutonius</name>
    <dbReference type="NCBI Taxonomy" id="33970"/>
    <lineage>
        <taxon>Bacteria</taxon>
        <taxon>Bacillati</taxon>
        <taxon>Bacillota</taxon>
        <taxon>Bacilli</taxon>
        <taxon>Lactobacillales</taxon>
        <taxon>Enterococcaceae</taxon>
        <taxon>Melissococcus</taxon>
    </lineage>
</organism>
<feature type="transmembrane region" description="Helical" evidence="8">
    <location>
        <begin position="218"/>
        <end position="240"/>
    </location>
</feature>
<feature type="transmembrane region" description="Helical" evidence="8">
    <location>
        <begin position="270"/>
        <end position="295"/>
    </location>
</feature>
<dbReference type="PANTHER" id="PTHR21716:SF53">
    <property type="entry name" value="PERMEASE PERM-RELATED"/>
    <property type="match status" value="1"/>
</dbReference>
<dbReference type="PANTHER" id="PTHR21716">
    <property type="entry name" value="TRANSMEMBRANE PROTEIN"/>
    <property type="match status" value="1"/>
</dbReference>
<comment type="similarity">
    <text evidence="2">Belongs to the autoinducer-2 exporter (AI-2E) (TC 2.A.86) family.</text>
</comment>
<feature type="transmembrane region" description="Helical" evidence="8">
    <location>
        <begin position="73"/>
        <end position="99"/>
    </location>
</feature>
<dbReference type="AlphaFoldDB" id="A0A2Z5Y106"/>
<dbReference type="Proteomes" id="UP000269226">
    <property type="component" value="Chromosome"/>
</dbReference>
<protein>
    <submittedName>
        <fullName evidence="9">UPF0118 membrane protein YueF</fullName>
    </submittedName>
</protein>
<keyword evidence="5 8" id="KW-0812">Transmembrane</keyword>
<proteinExistence type="inferred from homology"/>
<evidence type="ECO:0000256" key="6">
    <source>
        <dbReference type="ARBA" id="ARBA00022989"/>
    </source>
</evidence>
<keyword evidence="7 8" id="KW-0472">Membrane</keyword>
<reference evidence="9 10" key="1">
    <citation type="submission" date="2018-01" db="EMBL/GenBank/DDBJ databases">
        <title>Whole genome sequence of Melissococcus plutonius DAT561.</title>
        <authorList>
            <person name="Okumura K."/>
            <person name="Takamatsu D."/>
            <person name="Okura M."/>
        </authorList>
    </citation>
    <scope>NUCLEOTIDE SEQUENCE [LARGE SCALE GENOMIC DNA]</scope>
    <source>
        <strain evidence="9 10">DAT561</strain>
    </source>
</reference>
<evidence type="ECO:0000256" key="1">
    <source>
        <dbReference type="ARBA" id="ARBA00004651"/>
    </source>
</evidence>
<evidence type="ECO:0000313" key="10">
    <source>
        <dbReference type="Proteomes" id="UP000269226"/>
    </source>
</evidence>
<dbReference type="GeneID" id="57042891"/>
<keyword evidence="3" id="KW-0813">Transport</keyword>
<evidence type="ECO:0000256" key="8">
    <source>
        <dbReference type="SAM" id="Phobius"/>
    </source>
</evidence>
<name>A0A2Z5Y106_9ENTE</name>
<gene>
    <name evidence="9" type="ORF">DAT561_0330</name>
</gene>
<dbReference type="GO" id="GO:0055085">
    <property type="term" value="P:transmembrane transport"/>
    <property type="evidence" value="ECO:0007669"/>
    <property type="project" value="TreeGrafter"/>
</dbReference>
<feature type="transmembrane region" description="Helical" evidence="8">
    <location>
        <begin position="160"/>
        <end position="185"/>
    </location>
</feature>
<evidence type="ECO:0000313" key="9">
    <source>
        <dbReference type="EMBL" id="BBC60469.1"/>
    </source>
</evidence>
<evidence type="ECO:0000256" key="4">
    <source>
        <dbReference type="ARBA" id="ARBA00022475"/>
    </source>
</evidence>